<keyword evidence="5" id="KW-0378">Hydrolase</keyword>
<dbReference type="EC" id="5.6.2.4" evidence="13"/>
<protein>
    <recommendedName>
        <fullName evidence="14">General transcription and DNA repair factor IIH helicase/translocase subunit XPB</fullName>
        <ecNumber evidence="13">5.6.2.4</ecNumber>
    </recommendedName>
    <alternativeName>
        <fullName evidence="15">DNA 3'-5' helicase/translocase XPB</fullName>
    </alternativeName>
</protein>
<dbReference type="Pfam" id="PF13625">
    <property type="entry name" value="Helicase_C_3"/>
    <property type="match status" value="1"/>
</dbReference>
<comment type="similarity">
    <text evidence="2">Belongs to the helicase family. RAD25/XPB subfamily.</text>
</comment>
<dbReference type="InterPro" id="IPR050615">
    <property type="entry name" value="ATP-dep_DNA_Helicase"/>
</dbReference>
<comment type="catalytic activity">
    <reaction evidence="16">
        <text>ATP + H2O = ADP + phosphate + H(+)</text>
        <dbReference type="Rhea" id="RHEA:13065"/>
        <dbReference type="ChEBI" id="CHEBI:15377"/>
        <dbReference type="ChEBI" id="CHEBI:15378"/>
        <dbReference type="ChEBI" id="CHEBI:30616"/>
        <dbReference type="ChEBI" id="CHEBI:43474"/>
        <dbReference type="ChEBI" id="CHEBI:456216"/>
        <dbReference type="EC" id="5.6.2.4"/>
    </reaction>
</comment>
<dbReference type="CDD" id="cd18789">
    <property type="entry name" value="SF2_C_XPB"/>
    <property type="match status" value="1"/>
</dbReference>
<feature type="domain" description="Helicase ATP-binding" evidence="17">
    <location>
        <begin position="205"/>
        <end position="360"/>
    </location>
</feature>
<evidence type="ECO:0000256" key="6">
    <source>
        <dbReference type="ARBA" id="ARBA00022806"/>
    </source>
</evidence>
<dbReference type="InterPro" id="IPR001650">
    <property type="entry name" value="Helicase_C-like"/>
</dbReference>
<sequence>METESTPESYSFRVTSDNNIVLELSTTDYKRAQDFLFAIAEPIHRSERTHEYELTFNSLHSAMFSGLQTQDMIEDLQQLSKTNISDDLINYIKSCTEMYGKVKLVLKHKRYFIESIFPNILNELLQDSEIKQCRVISTEQDLNLGSFEVIQQKIESLKKRCQELKYPLLEEYDFVHDTMTKNLNIQLAPDANLRPYQEESLRKMFNNNGRARSGIIVLPCGAGKSLVGVAAACKMNKSCLVLCNSNVSVEQWKEQFKRWSTADDSIVRSYTSNKKDKLNGNACIFISTYQMVAPKKGRIIETSEILKKLTNYEWVHTAPAKSFRKILNTVPARIKLGLSATLVREDDKIIDLNYLIGPKLYEANWMELQNLGFIAKVHCAEVRCEMTSAFLQEYTTATNHMVKRRLSVFNPNKFRTCQSLIQYHEQRNDKIIVFSDDPFAVKIYVLKLVKPFIHGKVSHNERIQLLQNFQRNPKINTIFLSKVGDTSFDLPEANVVIQISSDGGSRRQEAQRLGRILRIKKDIININENNAFFYTLISQDTDEMNHLPKRQSFLTDQGYTYAMLTHTQIITNENQLYLSTDEEQQELLGQILKTPNDDETLPVPIRKTPSIKPIHPLFKKFRS</sequence>
<organism evidence="19 20">
    <name type="scientific">Adineta steineri</name>
    <dbReference type="NCBI Taxonomy" id="433720"/>
    <lineage>
        <taxon>Eukaryota</taxon>
        <taxon>Metazoa</taxon>
        <taxon>Spiralia</taxon>
        <taxon>Gnathifera</taxon>
        <taxon>Rotifera</taxon>
        <taxon>Eurotatoria</taxon>
        <taxon>Bdelloidea</taxon>
        <taxon>Adinetida</taxon>
        <taxon>Adinetidae</taxon>
        <taxon>Adineta</taxon>
    </lineage>
</organism>
<dbReference type="GO" id="GO:0097550">
    <property type="term" value="C:transcription preinitiation complex"/>
    <property type="evidence" value="ECO:0007669"/>
    <property type="project" value="TreeGrafter"/>
</dbReference>
<keyword evidence="10" id="KW-0413">Isomerase</keyword>
<dbReference type="FunFam" id="3.40.50.300:FF:000077">
    <property type="entry name" value="Probable DNA repair helicase RAD25"/>
    <property type="match status" value="1"/>
</dbReference>
<dbReference type="GO" id="GO:0043138">
    <property type="term" value="F:3'-5' DNA helicase activity"/>
    <property type="evidence" value="ECO:0007669"/>
    <property type="project" value="UniProtKB-EC"/>
</dbReference>
<accession>A0A815ILE0</accession>
<evidence type="ECO:0000259" key="18">
    <source>
        <dbReference type="PROSITE" id="PS51194"/>
    </source>
</evidence>
<dbReference type="GO" id="GO:0000112">
    <property type="term" value="C:nucleotide-excision repair factor 3 complex"/>
    <property type="evidence" value="ECO:0007669"/>
    <property type="project" value="TreeGrafter"/>
</dbReference>
<dbReference type="EMBL" id="CAJNOE010000973">
    <property type="protein sequence ID" value="CAF1367737.1"/>
    <property type="molecule type" value="Genomic_DNA"/>
</dbReference>
<dbReference type="GO" id="GO:0006289">
    <property type="term" value="P:nucleotide-excision repair"/>
    <property type="evidence" value="ECO:0007669"/>
    <property type="project" value="InterPro"/>
</dbReference>
<name>A0A815ILE0_9BILA</name>
<evidence type="ECO:0000313" key="19">
    <source>
        <dbReference type="EMBL" id="CAF1367737.1"/>
    </source>
</evidence>
<evidence type="ECO:0000256" key="10">
    <source>
        <dbReference type="ARBA" id="ARBA00023235"/>
    </source>
</evidence>
<evidence type="ECO:0000256" key="7">
    <source>
        <dbReference type="ARBA" id="ARBA00022840"/>
    </source>
</evidence>
<proteinExistence type="inferred from homology"/>
<dbReference type="GO" id="GO:0016787">
    <property type="term" value="F:hydrolase activity"/>
    <property type="evidence" value="ECO:0007669"/>
    <property type="project" value="UniProtKB-KW"/>
</dbReference>
<dbReference type="GO" id="GO:0003677">
    <property type="term" value="F:DNA binding"/>
    <property type="evidence" value="ECO:0007669"/>
    <property type="project" value="UniProtKB-KW"/>
</dbReference>
<dbReference type="Proteomes" id="UP000663860">
    <property type="component" value="Unassembled WGS sequence"/>
</dbReference>
<keyword evidence="7" id="KW-0067">ATP-binding</keyword>
<evidence type="ECO:0000256" key="16">
    <source>
        <dbReference type="ARBA" id="ARBA00048988"/>
    </source>
</evidence>
<evidence type="ECO:0000256" key="14">
    <source>
        <dbReference type="ARBA" id="ARBA00044799"/>
    </source>
</evidence>
<evidence type="ECO:0000256" key="11">
    <source>
        <dbReference type="ARBA" id="ARBA00023242"/>
    </source>
</evidence>
<evidence type="ECO:0000256" key="12">
    <source>
        <dbReference type="ARBA" id="ARBA00034617"/>
    </source>
</evidence>
<keyword evidence="8" id="KW-0238">DNA-binding</keyword>
<evidence type="ECO:0000256" key="8">
    <source>
        <dbReference type="ARBA" id="ARBA00023125"/>
    </source>
</evidence>
<dbReference type="PANTHER" id="PTHR11274:SF0">
    <property type="entry name" value="GENERAL TRANSCRIPTION AND DNA REPAIR FACTOR IIH HELICASE SUBUNIT XPB"/>
    <property type="match status" value="1"/>
</dbReference>
<dbReference type="PROSITE" id="PS51194">
    <property type="entry name" value="HELICASE_CTER"/>
    <property type="match status" value="1"/>
</dbReference>
<evidence type="ECO:0000256" key="3">
    <source>
        <dbReference type="ARBA" id="ARBA00022741"/>
    </source>
</evidence>
<dbReference type="AlphaFoldDB" id="A0A815ILE0"/>
<dbReference type="PRINTS" id="PR00851">
    <property type="entry name" value="XRODRMPGMNTB"/>
</dbReference>
<dbReference type="InterPro" id="IPR014001">
    <property type="entry name" value="Helicase_ATP-bd"/>
</dbReference>
<dbReference type="SMART" id="SM00490">
    <property type="entry name" value="HELICc"/>
    <property type="match status" value="1"/>
</dbReference>
<dbReference type="CDD" id="cd18029">
    <property type="entry name" value="DEXHc_XPB"/>
    <property type="match status" value="1"/>
</dbReference>
<dbReference type="InterPro" id="IPR001161">
    <property type="entry name" value="XPB/Ssl2"/>
</dbReference>
<keyword evidence="3" id="KW-0547">Nucleotide-binding</keyword>
<evidence type="ECO:0000256" key="15">
    <source>
        <dbReference type="ARBA" id="ARBA00044810"/>
    </source>
</evidence>
<comment type="caution">
    <text evidence="19">The sequence shown here is derived from an EMBL/GenBank/DDBJ whole genome shotgun (WGS) entry which is preliminary data.</text>
</comment>
<keyword evidence="4" id="KW-0227">DNA damage</keyword>
<dbReference type="FunFam" id="3.40.50.300:FF:000117">
    <property type="entry name" value="Putative DNA repair helicase rad25"/>
    <property type="match status" value="1"/>
</dbReference>
<dbReference type="PROSITE" id="PS51192">
    <property type="entry name" value="HELICASE_ATP_BIND_1"/>
    <property type="match status" value="1"/>
</dbReference>
<dbReference type="SMART" id="SM00487">
    <property type="entry name" value="DEXDc"/>
    <property type="match status" value="1"/>
</dbReference>
<evidence type="ECO:0000256" key="1">
    <source>
        <dbReference type="ARBA" id="ARBA00004123"/>
    </source>
</evidence>
<keyword evidence="6" id="KW-0347">Helicase</keyword>
<evidence type="ECO:0000256" key="5">
    <source>
        <dbReference type="ARBA" id="ARBA00022801"/>
    </source>
</evidence>
<comment type="subcellular location">
    <subcellularLocation>
        <location evidence="1">Nucleus</location>
    </subcellularLocation>
</comment>
<evidence type="ECO:0000256" key="2">
    <source>
        <dbReference type="ARBA" id="ARBA00006637"/>
    </source>
</evidence>
<evidence type="ECO:0000256" key="13">
    <source>
        <dbReference type="ARBA" id="ARBA00034808"/>
    </source>
</evidence>
<dbReference type="InterPro" id="IPR032438">
    <property type="entry name" value="ERCC3_RAD25_C"/>
</dbReference>
<keyword evidence="11" id="KW-0539">Nucleus</keyword>
<dbReference type="InterPro" id="IPR027417">
    <property type="entry name" value="P-loop_NTPase"/>
</dbReference>
<dbReference type="PANTHER" id="PTHR11274">
    <property type="entry name" value="RAD25/XP-B DNA REPAIR HELICASE"/>
    <property type="match status" value="1"/>
</dbReference>
<keyword evidence="9" id="KW-0234">DNA repair</keyword>
<evidence type="ECO:0000256" key="9">
    <source>
        <dbReference type="ARBA" id="ARBA00023204"/>
    </source>
</evidence>
<dbReference type="InterPro" id="IPR032830">
    <property type="entry name" value="XPB/Ssl2_N"/>
</dbReference>
<evidence type="ECO:0000259" key="17">
    <source>
        <dbReference type="PROSITE" id="PS51192"/>
    </source>
</evidence>
<dbReference type="SUPFAM" id="SSF52540">
    <property type="entry name" value="P-loop containing nucleoside triphosphate hydrolases"/>
    <property type="match status" value="2"/>
</dbReference>
<reference evidence="19" key="1">
    <citation type="submission" date="2021-02" db="EMBL/GenBank/DDBJ databases">
        <authorList>
            <person name="Nowell W R."/>
        </authorList>
    </citation>
    <scope>NUCLEOTIDE SEQUENCE</scope>
</reference>
<dbReference type="GO" id="GO:0005675">
    <property type="term" value="C:transcription factor TFIIH holo complex"/>
    <property type="evidence" value="ECO:0007669"/>
    <property type="project" value="TreeGrafter"/>
</dbReference>
<dbReference type="Gene3D" id="3.40.50.300">
    <property type="entry name" value="P-loop containing nucleotide triphosphate hydrolases"/>
    <property type="match status" value="2"/>
</dbReference>
<feature type="domain" description="Helicase C-terminal" evidence="18">
    <location>
        <begin position="415"/>
        <end position="571"/>
    </location>
</feature>
<evidence type="ECO:0000256" key="4">
    <source>
        <dbReference type="ARBA" id="ARBA00022763"/>
    </source>
</evidence>
<dbReference type="InterPro" id="IPR006935">
    <property type="entry name" value="Helicase/UvrB_N"/>
</dbReference>
<gene>
    <name evidence="19" type="ORF">IZO911_LOCUS37684</name>
</gene>
<dbReference type="NCBIfam" id="TIGR00603">
    <property type="entry name" value="rad25"/>
    <property type="match status" value="1"/>
</dbReference>
<dbReference type="Pfam" id="PF04851">
    <property type="entry name" value="ResIII"/>
    <property type="match status" value="1"/>
</dbReference>
<dbReference type="GO" id="GO:0006367">
    <property type="term" value="P:transcription initiation at RNA polymerase II promoter"/>
    <property type="evidence" value="ECO:0007669"/>
    <property type="project" value="InterPro"/>
</dbReference>
<dbReference type="GO" id="GO:0005524">
    <property type="term" value="F:ATP binding"/>
    <property type="evidence" value="ECO:0007669"/>
    <property type="project" value="UniProtKB-KW"/>
</dbReference>
<evidence type="ECO:0000313" key="20">
    <source>
        <dbReference type="Proteomes" id="UP000663860"/>
    </source>
</evidence>
<comment type="catalytic activity">
    <reaction evidence="12">
        <text>Couples ATP hydrolysis with the unwinding of duplex DNA by translocating in the 3'-5' direction.</text>
        <dbReference type="EC" id="5.6.2.4"/>
    </reaction>
</comment>
<dbReference type="Pfam" id="PF16203">
    <property type="entry name" value="ERCC3_RAD25_C"/>
    <property type="match status" value="1"/>
</dbReference>